<comment type="caution">
    <text evidence="3">The sequence shown here is derived from an EMBL/GenBank/DDBJ whole genome shotgun (WGS) entry which is preliminary data.</text>
</comment>
<dbReference type="AlphaFoldDB" id="A0A9R1CXA7"/>
<dbReference type="Gene3D" id="2.60.120.890">
    <property type="entry name" value="BT2081, beta-jelly-roll domain"/>
    <property type="match status" value="1"/>
</dbReference>
<proteinExistence type="predicted"/>
<evidence type="ECO:0000256" key="1">
    <source>
        <dbReference type="SAM" id="SignalP"/>
    </source>
</evidence>
<feature type="domain" description="Lipocalin-like" evidence="2">
    <location>
        <begin position="19"/>
        <end position="137"/>
    </location>
</feature>
<feature type="signal peptide" evidence="1">
    <location>
        <begin position="1"/>
        <end position="19"/>
    </location>
</feature>
<evidence type="ECO:0000313" key="4">
    <source>
        <dbReference type="Proteomes" id="UP000825483"/>
    </source>
</evidence>
<keyword evidence="1" id="KW-0732">Signal</keyword>
<protein>
    <recommendedName>
        <fullName evidence="2">Lipocalin-like domain-containing protein</fullName>
    </recommendedName>
</protein>
<dbReference type="InterPro" id="IPR038653">
    <property type="entry name" value="Put_CMD_sf"/>
</dbReference>
<dbReference type="InterPro" id="IPR024311">
    <property type="entry name" value="Lipocalin-like"/>
</dbReference>
<dbReference type="EMBL" id="BPUB01000001">
    <property type="protein sequence ID" value="GJG57885.1"/>
    <property type="molecule type" value="Genomic_DNA"/>
</dbReference>
<reference evidence="3" key="1">
    <citation type="journal article" date="2022" name="Int. J. Syst. Evol. Microbiol.">
        <title>Prevotella lacticifex sp. nov., isolated from the rumen of cows.</title>
        <authorList>
            <person name="Shinkai T."/>
            <person name="Ikeyama N."/>
            <person name="Kumagai M."/>
            <person name="Ohmori H."/>
            <person name="Sakamoto M."/>
            <person name="Ohkuma M."/>
            <person name="Mitsumori M."/>
        </authorList>
    </citation>
    <scope>NUCLEOTIDE SEQUENCE</scope>
    <source>
        <strain evidence="3">R5076</strain>
    </source>
</reference>
<gene>
    <name evidence="3" type="ORF">PRLR5076_07360</name>
</gene>
<evidence type="ECO:0000313" key="3">
    <source>
        <dbReference type="EMBL" id="GJG57885.1"/>
    </source>
</evidence>
<dbReference type="Pfam" id="PF13944">
    <property type="entry name" value="Calycin_like"/>
    <property type="match status" value="1"/>
</dbReference>
<name>A0A9R1CXA7_9BACT</name>
<organism evidence="3 4">
    <name type="scientific">Prevotella lacticifex</name>
    <dbReference type="NCBI Taxonomy" id="2854755"/>
    <lineage>
        <taxon>Bacteria</taxon>
        <taxon>Pseudomonadati</taxon>
        <taxon>Bacteroidota</taxon>
        <taxon>Bacteroidia</taxon>
        <taxon>Bacteroidales</taxon>
        <taxon>Prevotellaceae</taxon>
        <taxon>Prevotella</taxon>
    </lineage>
</organism>
<evidence type="ECO:0000259" key="2">
    <source>
        <dbReference type="Pfam" id="PF13944"/>
    </source>
</evidence>
<accession>A0A9R1CXA7</accession>
<dbReference type="RefSeq" id="WP_223930086.1">
    <property type="nucleotide sequence ID" value="NZ_BPTU01000004.1"/>
</dbReference>
<feature type="chain" id="PRO_5040452232" description="Lipocalin-like domain-containing protein" evidence="1">
    <location>
        <begin position="20"/>
        <end position="506"/>
    </location>
</feature>
<sequence length="506" mass="54182">MKKILLSLALAATIFSAHATDYTDQLTVAVNGVASPVQTTTISVDDNGNGTYNMSLKNFSFSGLNIGDITLNNVPGVNQDGIVYLAATDPVHVNIGGIMPLDLTVTLRGELRDNKSRLYATMDIPVAVLNQTVEVAFGRGYQLPNSGFEDYQDYNVSLVDMTTYTPTATTVQEPVYWHSFASAKGEYKDAAVAFANPFTWKSSVVRSGAQGASSLMLTSSNVMGIQIANGTVTTGRMNCGSYTATDPANHAEMEISNDSLDAHGDPYYVLLNGQPDSLTLWYAFKQGTPQAEHPYATVNAIITDGTYYQDPEDKAYTNKRAQAQNKTMATTFTDGTPVWKRISVPFSVIDKNVEAKAILVTISTNADPGAGSIDTLYVDDVNLVYNNPQNVNVTFGGNGSTVSADDITVSWDGALGARVVKDLRQDGDNVVATVTVYNGDLTKEIAKESHTYTNATVTGIDHVATASAAKTAATYDLSGRRVDNAARGGVFIVRTTDGKTVKVVRR</sequence>
<keyword evidence="4" id="KW-1185">Reference proteome</keyword>
<dbReference type="Proteomes" id="UP000825483">
    <property type="component" value="Unassembled WGS sequence"/>
</dbReference>
<dbReference type="GeneID" id="72468789"/>